<proteinExistence type="predicted"/>
<dbReference type="OMA" id="YDNWNIS"/>
<keyword evidence="1" id="KW-0812">Transmembrane</keyword>
<evidence type="ECO:0000313" key="3">
    <source>
        <dbReference type="WBParaSite" id="nRc.2.0.1.t23894-RA"/>
    </source>
</evidence>
<reference evidence="3" key="1">
    <citation type="submission" date="2022-11" db="UniProtKB">
        <authorList>
            <consortium name="WormBaseParasite"/>
        </authorList>
    </citation>
    <scope>IDENTIFICATION</scope>
</reference>
<accession>A0A915JBN7</accession>
<dbReference type="AlphaFoldDB" id="A0A915JBN7"/>
<protein>
    <submittedName>
        <fullName evidence="3">Uncharacterized protein</fullName>
    </submittedName>
</protein>
<evidence type="ECO:0000313" key="2">
    <source>
        <dbReference type="Proteomes" id="UP000887565"/>
    </source>
</evidence>
<organism evidence="2 3">
    <name type="scientific">Romanomermis culicivorax</name>
    <name type="common">Nematode worm</name>
    <dbReference type="NCBI Taxonomy" id="13658"/>
    <lineage>
        <taxon>Eukaryota</taxon>
        <taxon>Metazoa</taxon>
        <taxon>Ecdysozoa</taxon>
        <taxon>Nematoda</taxon>
        <taxon>Enoplea</taxon>
        <taxon>Dorylaimia</taxon>
        <taxon>Mermithida</taxon>
        <taxon>Mermithoidea</taxon>
        <taxon>Mermithidae</taxon>
        <taxon>Romanomermis</taxon>
    </lineage>
</organism>
<dbReference type="WBParaSite" id="nRc.2.0.1.t23894-RA">
    <property type="protein sequence ID" value="nRc.2.0.1.t23894-RA"/>
    <property type="gene ID" value="nRc.2.0.1.g23894"/>
</dbReference>
<keyword evidence="2" id="KW-1185">Reference proteome</keyword>
<keyword evidence="1" id="KW-1133">Transmembrane helix</keyword>
<feature type="transmembrane region" description="Helical" evidence="1">
    <location>
        <begin position="213"/>
        <end position="232"/>
    </location>
</feature>
<sequence>MRCQRFQGFDRFDIVALGRRLKNRSVLDCKYGPKNGFELGYSDPIVKNGRWRLGYAPLREYDSIFDPPVTNSQVTSRVGYDTAKHPDQTTGDCYKGMKMDEWRYKVLYRENPTIKHIYDNWDISPEHPGMAFRPSFHHNHTTLKHHGWVSNVGKLWLYKALPGGAYYDDPEGEQCFRKTFACIKTAFIGTIPFFCYDLAFGSQRMGFKNQAKLFARMAYMPVIAAACFGAIACLACSTRKRDDLINYSWGSAAADGVAPGIKVGVLINTATWLWRIFRDYQLGLYGHEFRYHTTIGPQPDSHKYTHFPGVLDYNPKMNY</sequence>
<dbReference type="Proteomes" id="UP000887565">
    <property type="component" value="Unplaced"/>
</dbReference>
<keyword evidence="1" id="KW-0472">Membrane</keyword>
<evidence type="ECO:0000256" key="1">
    <source>
        <dbReference type="SAM" id="Phobius"/>
    </source>
</evidence>
<name>A0A915JBN7_ROMCU</name>